<evidence type="ECO:0000256" key="6">
    <source>
        <dbReference type="SAM" id="MobiDB-lite"/>
    </source>
</evidence>
<evidence type="ECO:0000256" key="2">
    <source>
        <dbReference type="ARBA" id="ARBA00022692"/>
    </source>
</evidence>
<sequence length="331" mass="37716">MRNSGKLIINSTRFLISSSPRPPGQSTSACSTKTNQPIIRSVRFLSTSQRSKDDGYPRDGGDGLDTSTWEASVNRRWTPMTIVMIFVPILTFGLGTWQVNRLKWKTDLIDDLEQKMSIDPISLPRKINLDVIPEFEYRKVKVKGRFDHSREILIESRTRESEIGYHLITPFYRQLGDVRSENGVGEDQEPILVNRGFIKKQFKDPSTRPLSRSDEKVEIVGMIRKQESKSIFQPENNKTLNQWYFIDIDQISNHLNCSPILIDAITVANSGKLNEMLSNGLPIGRSPTISIRNMHLSYIFTWYGLSAVTSFMAISLLRRPMTGKSKFAGIQ</sequence>
<comment type="function">
    <text evidence="5">Probably involved in the biogenesis of the COX complex.</text>
</comment>
<dbReference type="CDD" id="cd06662">
    <property type="entry name" value="SURF1"/>
    <property type="match status" value="1"/>
</dbReference>
<feature type="transmembrane region" description="Helical" evidence="5">
    <location>
        <begin position="77"/>
        <end position="97"/>
    </location>
</feature>
<keyword evidence="3 5" id="KW-1133">Transmembrane helix</keyword>
<reference evidence="7" key="1">
    <citation type="submission" date="2022-06" db="EMBL/GenBank/DDBJ databases">
        <authorList>
            <consortium name="SYNGENTA / RWTH Aachen University"/>
        </authorList>
    </citation>
    <scope>NUCLEOTIDE SEQUENCE</scope>
</reference>
<keyword evidence="5" id="KW-0496">Mitochondrion</keyword>
<dbReference type="GO" id="GO:0033617">
    <property type="term" value="P:mitochondrial respiratory chain complex IV assembly"/>
    <property type="evidence" value="ECO:0007669"/>
    <property type="project" value="TreeGrafter"/>
</dbReference>
<proteinExistence type="inferred from homology"/>
<evidence type="ECO:0000313" key="7">
    <source>
        <dbReference type="EMBL" id="CAH7684661.1"/>
    </source>
</evidence>
<dbReference type="Pfam" id="PF02104">
    <property type="entry name" value="SURF1"/>
    <property type="match status" value="1"/>
</dbReference>
<comment type="subcellular location">
    <subcellularLocation>
        <location evidence="1">Membrane</location>
    </subcellularLocation>
    <subcellularLocation>
        <location evidence="5">Mitochondrion inner membrane</location>
        <topology evidence="5">Multi-pass membrane protein</topology>
    </subcellularLocation>
</comment>
<protein>
    <recommendedName>
        <fullName evidence="5">SURF1-like protein</fullName>
    </recommendedName>
</protein>
<evidence type="ECO:0000313" key="8">
    <source>
        <dbReference type="Proteomes" id="UP001153365"/>
    </source>
</evidence>
<dbReference type="InterPro" id="IPR002994">
    <property type="entry name" value="Surf1/Shy1"/>
</dbReference>
<dbReference type="AlphaFoldDB" id="A0AAV0BDW2"/>
<dbReference type="PANTHER" id="PTHR23427">
    <property type="entry name" value="SURFEIT LOCUS PROTEIN"/>
    <property type="match status" value="1"/>
</dbReference>
<feature type="region of interest" description="Disordered" evidence="6">
    <location>
        <begin position="47"/>
        <end position="67"/>
    </location>
</feature>
<evidence type="ECO:0000256" key="4">
    <source>
        <dbReference type="ARBA" id="ARBA00023136"/>
    </source>
</evidence>
<dbReference type="PROSITE" id="PS50895">
    <property type="entry name" value="SURF1"/>
    <property type="match status" value="1"/>
</dbReference>
<dbReference type="Proteomes" id="UP001153365">
    <property type="component" value="Unassembled WGS sequence"/>
</dbReference>
<comment type="similarity">
    <text evidence="5">Belongs to the SURF1 family.</text>
</comment>
<keyword evidence="4 5" id="KW-0472">Membrane</keyword>
<gene>
    <name evidence="7" type="ORF">PPACK8108_LOCUS19034</name>
</gene>
<organism evidence="7 8">
    <name type="scientific">Phakopsora pachyrhizi</name>
    <name type="common">Asian soybean rust disease fungus</name>
    <dbReference type="NCBI Taxonomy" id="170000"/>
    <lineage>
        <taxon>Eukaryota</taxon>
        <taxon>Fungi</taxon>
        <taxon>Dikarya</taxon>
        <taxon>Basidiomycota</taxon>
        <taxon>Pucciniomycotina</taxon>
        <taxon>Pucciniomycetes</taxon>
        <taxon>Pucciniales</taxon>
        <taxon>Phakopsoraceae</taxon>
        <taxon>Phakopsora</taxon>
    </lineage>
</organism>
<keyword evidence="2 5" id="KW-0812">Transmembrane</keyword>
<name>A0AAV0BDW2_PHAPC</name>
<dbReference type="GO" id="GO:0005743">
    <property type="term" value="C:mitochondrial inner membrane"/>
    <property type="evidence" value="ECO:0007669"/>
    <property type="project" value="UniProtKB-SubCell"/>
</dbReference>
<evidence type="ECO:0000256" key="5">
    <source>
        <dbReference type="RuleBase" id="RU363076"/>
    </source>
</evidence>
<keyword evidence="8" id="KW-1185">Reference proteome</keyword>
<feature type="compositionally biased region" description="Basic and acidic residues" evidence="6">
    <location>
        <begin position="50"/>
        <end position="61"/>
    </location>
</feature>
<feature type="transmembrane region" description="Helical" evidence="5">
    <location>
        <begin position="296"/>
        <end position="317"/>
    </location>
</feature>
<dbReference type="PANTHER" id="PTHR23427:SF2">
    <property type="entry name" value="SURFEIT LOCUS PROTEIN 1"/>
    <property type="match status" value="1"/>
</dbReference>
<dbReference type="InterPro" id="IPR045214">
    <property type="entry name" value="Surf1/Surf4"/>
</dbReference>
<evidence type="ECO:0000256" key="3">
    <source>
        <dbReference type="ARBA" id="ARBA00022989"/>
    </source>
</evidence>
<comment type="caution">
    <text evidence="7">The sequence shown here is derived from an EMBL/GenBank/DDBJ whole genome shotgun (WGS) entry which is preliminary data.</text>
</comment>
<dbReference type="EMBL" id="CALTRL010005625">
    <property type="protein sequence ID" value="CAH7684661.1"/>
    <property type="molecule type" value="Genomic_DNA"/>
</dbReference>
<evidence type="ECO:0000256" key="1">
    <source>
        <dbReference type="ARBA" id="ARBA00004370"/>
    </source>
</evidence>
<keyword evidence="5" id="KW-0999">Mitochondrion inner membrane</keyword>
<accession>A0AAV0BDW2</accession>